<accession>A0A517VGX9</accession>
<feature type="signal peptide" evidence="2">
    <location>
        <begin position="1"/>
        <end position="34"/>
    </location>
</feature>
<evidence type="ECO:0000313" key="3">
    <source>
        <dbReference type="EMBL" id="QDT92260.1"/>
    </source>
</evidence>
<keyword evidence="2" id="KW-0732">Signal</keyword>
<evidence type="ECO:0000313" key="4">
    <source>
        <dbReference type="Proteomes" id="UP000316855"/>
    </source>
</evidence>
<keyword evidence="4" id="KW-1185">Reference proteome</keyword>
<evidence type="ECO:0008006" key="5">
    <source>
        <dbReference type="Google" id="ProtNLM"/>
    </source>
</evidence>
<dbReference type="KEGG" id="gax:Pan161_39270"/>
<dbReference type="RefSeq" id="WP_145229787.1">
    <property type="nucleotide sequence ID" value="NZ_CP036343.1"/>
</dbReference>
<keyword evidence="1" id="KW-0175">Coiled coil</keyword>
<dbReference type="AlphaFoldDB" id="A0A517VGX9"/>
<evidence type="ECO:0000256" key="1">
    <source>
        <dbReference type="SAM" id="Coils"/>
    </source>
</evidence>
<feature type="chain" id="PRO_5021700315" description="Outer membrane lipoprotein-sorting protein" evidence="2">
    <location>
        <begin position="35"/>
        <end position="353"/>
    </location>
</feature>
<gene>
    <name evidence="3" type="ORF">Pan161_39270</name>
</gene>
<evidence type="ECO:0000256" key="2">
    <source>
        <dbReference type="SAM" id="SignalP"/>
    </source>
</evidence>
<dbReference type="OrthoDB" id="275460at2"/>
<protein>
    <recommendedName>
        <fullName evidence="5">Outer membrane lipoprotein-sorting protein</fullName>
    </recommendedName>
</protein>
<proteinExistence type="predicted"/>
<dbReference type="EMBL" id="CP036343">
    <property type="protein sequence ID" value="QDT92260.1"/>
    <property type="molecule type" value="Genomic_DNA"/>
</dbReference>
<name>A0A517VGX9_9PLAN</name>
<reference evidence="3 4" key="1">
    <citation type="submission" date="2019-02" db="EMBL/GenBank/DDBJ databases">
        <title>Deep-cultivation of Planctomycetes and their phenomic and genomic characterization uncovers novel biology.</title>
        <authorList>
            <person name="Wiegand S."/>
            <person name="Jogler M."/>
            <person name="Boedeker C."/>
            <person name="Pinto D."/>
            <person name="Vollmers J."/>
            <person name="Rivas-Marin E."/>
            <person name="Kohn T."/>
            <person name="Peeters S.H."/>
            <person name="Heuer A."/>
            <person name="Rast P."/>
            <person name="Oberbeckmann S."/>
            <person name="Bunk B."/>
            <person name="Jeske O."/>
            <person name="Meyerdierks A."/>
            <person name="Storesund J.E."/>
            <person name="Kallscheuer N."/>
            <person name="Luecker S."/>
            <person name="Lage O.M."/>
            <person name="Pohl T."/>
            <person name="Merkel B.J."/>
            <person name="Hornburger P."/>
            <person name="Mueller R.-W."/>
            <person name="Bruemmer F."/>
            <person name="Labrenz M."/>
            <person name="Spormann A.M."/>
            <person name="Op den Camp H."/>
            <person name="Overmann J."/>
            <person name="Amann R."/>
            <person name="Jetten M.S.M."/>
            <person name="Mascher T."/>
            <person name="Medema M.H."/>
            <person name="Devos D.P."/>
            <person name="Kaster A.-K."/>
            <person name="Ovreas L."/>
            <person name="Rohde M."/>
            <person name="Galperin M.Y."/>
            <person name="Jogler C."/>
        </authorList>
    </citation>
    <scope>NUCLEOTIDE SEQUENCE [LARGE SCALE GENOMIC DNA]</scope>
    <source>
        <strain evidence="3 4">Pan161</strain>
    </source>
</reference>
<organism evidence="3 4">
    <name type="scientific">Gimesia algae</name>
    <dbReference type="NCBI Taxonomy" id="2527971"/>
    <lineage>
        <taxon>Bacteria</taxon>
        <taxon>Pseudomonadati</taxon>
        <taxon>Planctomycetota</taxon>
        <taxon>Planctomycetia</taxon>
        <taxon>Planctomycetales</taxon>
        <taxon>Planctomycetaceae</taxon>
        <taxon>Gimesia</taxon>
    </lineage>
</organism>
<sequence precursor="true">MLLTNTLTNQPACAFRFQTVLLACLFLHTTTVNAQENPTALQNLIEEIEQHEKLYANLKLDVTSVNEMLPERKEADQQIRHVTKTMLFRHGNQYREEESKRGRFQIQYFAPPKKELRMHSNTGVMKRMQVYDGDIFRSYSSIDLTTARKDGKPIKHHSGEITDEPPQVSNLVRPHMFLFFDRGPYVPLSTFLKGPAAIAATPGAAYETRDRQIQVQILDEEKFAGFKCIRLSIKLVKDNGSLLTRHELWLAQGRNLIPVRKLSFPSHRSDTIPRSDSIVDTWQEIRPGVWFPHKAHQDENNVFIIIKENRQQRYWHREYATQDVELNPQLPEDIFTRLEFPPDTVMKSSYRGN</sequence>
<dbReference type="Proteomes" id="UP000316855">
    <property type="component" value="Chromosome"/>
</dbReference>
<feature type="coiled-coil region" evidence="1">
    <location>
        <begin position="41"/>
        <end position="68"/>
    </location>
</feature>